<evidence type="ECO:0000313" key="1">
    <source>
        <dbReference type="EMBL" id="AUT68922.1"/>
    </source>
</evidence>
<proteinExistence type="predicted"/>
<reference evidence="1 2" key="1">
    <citation type="submission" date="2018-01" db="EMBL/GenBank/DDBJ databases">
        <title>Species boundaries and ecological features among Paraburkholderia terrae DSMZ17804T, P. hospita DSMZ17164T and P. caribensis DSMZ13236T.</title>
        <authorList>
            <person name="Pratama A.A."/>
        </authorList>
    </citation>
    <scope>NUCLEOTIDE SEQUENCE [LARGE SCALE GENOMIC DNA]</scope>
    <source>
        <strain evidence="1 2">DSM 17164</strain>
    </source>
</reference>
<protein>
    <submittedName>
        <fullName evidence="1">Uncharacterized protein</fullName>
    </submittedName>
</protein>
<dbReference type="EMBL" id="CP026105">
    <property type="protein sequence ID" value="AUT68922.1"/>
    <property type="molecule type" value="Genomic_DNA"/>
</dbReference>
<name>A0AAN1J821_9BURK</name>
<dbReference type="KEGG" id="phs:C2L64_11775"/>
<dbReference type="AlphaFoldDB" id="A0AAN1J821"/>
<dbReference type="Proteomes" id="UP000236649">
    <property type="component" value="Chromosome 1"/>
</dbReference>
<accession>A0AAN1J821</accession>
<gene>
    <name evidence="1" type="ORF">C2L64_11775</name>
</gene>
<organism evidence="1 2">
    <name type="scientific">Paraburkholderia hospita</name>
    <dbReference type="NCBI Taxonomy" id="169430"/>
    <lineage>
        <taxon>Bacteria</taxon>
        <taxon>Pseudomonadati</taxon>
        <taxon>Pseudomonadota</taxon>
        <taxon>Betaproteobacteria</taxon>
        <taxon>Burkholderiales</taxon>
        <taxon>Burkholderiaceae</taxon>
        <taxon>Paraburkholderia</taxon>
    </lineage>
</organism>
<sequence length="69" mass="7592">MGISAEVLQYRPFRRMFPPAGAGRMFTDTRCYMPTRVRALCGTPWLRPHPDVLTPSAAAAAAEEAAEII</sequence>
<evidence type="ECO:0000313" key="2">
    <source>
        <dbReference type="Proteomes" id="UP000236649"/>
    </source>
</evidence>